<sequence length="231" mass="25954">MNQIFSMPVRFDSQNDVEDDGDDRHESFLNSVLRDNYSHDAQMSHIQIEAVSAAIRSRGPKCNMLVFGLGNDSPLWANLNHDGYTLFFENAPQWIAKVKSQHPELNVEHMNYSTTVAESMNNPAALVRSAELPDSVKARRWDVILVDGPMGYLPNLPGRALPLVWTALVAENATHVFVDDYERHLEQSYADFLFAGRAKNRSVVLPRPATPKLNASNMLWLFGVSDSLIKS</sequence>
<evidence type="ECO:0000256" key="3">
    <source>
        <dbReference type="ARBA" id="ARBA00022692"/>
    </source>
</evidence>
<name>A0A1R3THY1_9HYPH</name>
<dbReference type="STRING" id="1907666.DSM25559_1698"/>
<dbReference type="GO" id="GO:0045492">
    <property type="term" value="P:xylan biosynthetic process"/>
    <property type="evidence" value="ECO:0007669"/>
    <property type="project" value="InterPro"/>
</dbReference>
<dbReference type="EMBL" id="FMUE01000003">
    <property type="protein sequence ID" value="SCX18230.1"/>
    <property type="molecule type" value="Genomic_DNA"/>
</dbReference>
<evidence type="ECO:0000256" key="2">
    <source>
        <dbReference type="ARBA" id="ARBA00004308"/>
    </source>
</evidence>
<keyword evidence="4" id="KW-1133">Transmembrane helix</keyword>
<gene>
    <name evidence="6" type="ORF">DSM25559_1698</name>
</gene>
<protein>
    <submittedName>
        <fullName evidence="6">Putative plant-specific domain protein</fullName>
    </submittedName>
</protein>
<dbReference type="PANTHER" id="PTHR31444">
    <property type="entry name" value="OS11G0490100 PROTEIN"/>
    <property type="match status" value="1"/>
</dbReference>
<dbReference type="GO" id="GO:0016020">
    <property type="term" value="C:membrane"/>
    <property type="evidence" value="ECO:0007669"/>
    <property type="project" value="UniProtKB-SubCell"/>
</dbReference>
<evidence type="ECO:0000313" key="7">
    <source>
        <dbReference type="Proteomes" id="UP000187891"/>
    </source>
</evidence>
<dbReference type="InterPro" id="IPR006514">
    <property type="entry name" value="IRX15/GXM/AGM"/>
</dbReference>
<proteinExistence type="predicted"/>
<evidence type="ECO:0000256" key="5">
    <source>
        <dbReference type="ARBA" id="ARBA00023136"/>
    </source>
</evidence>
<keyword evidence="3" id="KW-0812">Transmembrane</keyword>
<comment type="subcellular location">
    <subcellularLocation>
        <location evidence="2">Endomembrane system</location>
    </subcellularLocation>
    <subcellularLocation>
        <location evidence="1">Membrane</location>
        <topology evidence="1">Single-pass membrane protein</topology>
    </subcellularLocation>
</comment>
<dbReference type="GO" id="GO:0012505">
    <property type="term" value="C:endomembrane system"/>
    <property type="evidence" value="ECO:0007669"/>
    <property type="project" value="UniProtKB-SubCell"/>
</dbReference>
<organism evidence="6 7">
    <name type="scientific">Agrobacterium rosae</name>
    <dbReference type="NCBI Taxonomy" id="1972867"/>
    <lineage>
        <taxon>Bacteria</taxon>
        <taxon>Pseudomonadati</taxon>
        <taxon>Pseudomonadota</taxon>
        <taxon>Alphaproteobacteria</taxon>
        <taxon>Hyphomicrobiales</taxon>
        <taxon>Rhizobiaceae</taxon>
        <taxon>Rhizobium/Agrobacterium group</taxon>
        <taxon>Agrobacterium</taxon>
    </lineage>
</organism>
<evidence type="ECO:0000256" key="1">
    <source>
        <dbReference type="ARBA" id="ARBA00004167"/>
    </source>
</evidence>
<dbReference type="Proteomes" id="UP000187891">
    <property type="component" value="Unassembled WGS sequence"/>
</dbReference>
<dbReference type="AlphaFoldDB" id="A0A1R3THY1"/>
<evidence type="ECO:0000313" key="6">
    <source>
        <dbReference type="EMBL" id="SCX18230.1"/>
    </source>
</evidence>
<evidence type="ECO:0000256" key="4">
    <source>
        <dbReference type="ARBA" id="ARBA00022989"/>
    </source>
</evidence>
<accession>A0A1R3THY1</accession>
<dbReference type="Pfam" id="PF21729">
    <property type="entry name" value="IRX15_IRX15L_GXM"/>
    <property type="match status" value="2"/>
</dbReference>
<dbReference type="Gene3D" id="3.40.50.150">
    <property type="entry name" value="Vaccinia Virus protein VP39"/>
    <property type="match status" value="1"/>
</dbReference>
<reference evidence="7" key="1">
    <citation type="submission" date="2016-10" db="EMBL/GenBank/DDBJ databases">
        <authorList>
            <person name="Wibberg D."/>
        </authorList>
    </citation>
    <scope>NUCLEOTIDE SEQUENCE [LARGE SCALE GENOMIC DNA]</scope>
</reference>
<keyword evidence="5" id="KW-0472">Membrane</keyword>
<dbReference type="InterPro" id="IPR029063">
    <property type="entry name" value="SAM-dependent_MTases_sf"/>
</dbReference>